<feature type="non-terminal residue" evidence="1">
    <location>
        <position position="1"/>
    </location>
</feature>
<name>A0A5J4WKF0_9EUKA</name>
<protein>
    <submittedName>
        <fullName evidence="1">Uncharacterized protein</fullName>
    </submittedName>
</protein>
<comment type="caution">
    <text evidence="1">The sequence shown here is derived from an EMBL/GenBank/DDBJ whole genome shotgun (WGS) entry which is preliminary data.</text>
</comment>
<accession>A0A5J4WKF0</accession>
<evidence type="ECO:0000313" key="1">
    <source>
        <dbReference type="EMBL" id="KAA6395293.1"/>
    </source>
</evidence>
<reference evidence="1 2" key="1">
    <citation type="submission" date="2019-03" db="EMBL/GenBank/DDBJ databases">
        <title>Single cell metagenomics reveals metabolic interactions within the superorganism composed of flagellate Streblomastix strix and complex community of Bacteroidetes bacteria on its surface.</title>
        <authorList>
            <person name="Treitli S.C."/>
            <person name="Kolisko M."/>
            <person name="Husnik F."/>
            <person name="Keeling P."/>
            <person name="Hampl V."/>
        </authorList>
    </citation>
    <scope>NUCLEOTIDE SEQUENCE [LARGE SCALE GENOMIC DNA]</scope>
    <source>
        <strain evidence="1">ST1C</strain>
    </source>
</reference>
<sequence>QMATNFFSNIAAFRKAGIIQDCSVKPARAKIDEPRFQKQVEKIIG</sequence>
<dbReference type="Proteomes" id="UP000324800">
    <property type="component" value="Unassembled WGS sequence"/>
</dbReference>
<dbReference type="AlphaFoldDB" id="A0A5J4WKF0"/>
<evidence type="ECO:0000313" key="2">
    <source>
        <dbReference type="Proteomes" id="UP000324800"/>
    </source>
</evidence>
<gene>
    <name evidence="1" type="ORF">EZS28_009178</name>
</gene>
<proteinExistence type="predicted"/>
<organism evidence="1 2">
    <name type="scientific">Streblomastix strix</name>
    <dbReference type="NCBI Taxonomy" id="222440"/>
    <lineage>
        <taxon>Eukaryota</taxon>
        <taxon>Metamonada</taxon>
        <taxon>Preaxostyla</taxon>
        <taxon>Oxymonadida</taxon>
        <taxon>Streblomastigidae</taxon>
        <taxon>Streblomastix</taxon>
    </lineage>
</organism>
<dbReference type="EMBL" id="SNRW01001722">
    <property type="protein sequence ID" value="KAA6395293.1"/>
    <property type="molecule type" value="Genomic_DNA"/>
</dbReference>